<dbReference type="SUPFAM" id="SSF46785">
    <property type="entry name" value="Winged helix' DNA-binding domain"/>
    <property type="match status" value="1"/>
</dbReference>
<dbReference type="InterPro" id="IPR001845">
    <property type="entry name" value="HTH_ArsR_DNA-bd_dom"/>
</dbReference>
<dbReference type="InterPro" id="IPR036390">
    <property type="entry name" value="WH_DNA-bd_sf"/>
</dbReference>
<dbReference type="Pfam" id="PF13847">
    <property type="entry name" value="Methyltransf_31"/>
    <property type="match status" value="1"/>
</dbReference>
<evidence type="ECO:0000313" key="2">
    <source>
        <dbReference type="EMBL" id="GHF24050.1"/>
    </source>
</evidence>
<reference evidence="2" key="1">
    <citation type="journal article" date="2014" name="Int. J. Syst. Evol. Microbiol.">
        <title>Complete genome sequence of Corynebacterium casei LMG S-19264T (=DSM 44701T), isolated from a smear-ripened cheese.</title>
        <authorList>
            <consortium name="US DOE Joint Genome Institute (JGI-PGF)"/>
            <person name="Walter F."/>
            <person name="Albersmeier A."/>
            <person name="Kalinowski J."/>
            <person name="Ruckert C."/>
        </authorList>
    </citation>
    <scope>NUCLEOTIDE SEQUENCE</scope>
    <source>
        <strain evidence="2">KCTC 42590</strain>
    </source>
</reference>
<comment type="caution">
    <text evidence="2">The sequence shown here is derived from an EMBL/GenBank/DDBJ whole genome shotgun (WGS) entry which is preliminary data.</text>
</comment>
<dbReference type="InterPro" id="IPR025714">
    <property type="entry name" value="Methyltranfer_dom"/>
</dbReference>
<dbReference type="Gene3D" id="1.10.10.10">
    <property type="entry name" value="Winged helix-like DNA-binding domain superfamily/Winged helix DNA-binding domain"/>
    <property type="match status" value="1"/>
</dbReference>
<protein>
    <submittedName>
        <fullName evidence="2">ArsR family transcriptional regulator</fullName>
    </submittedName>
</protein>
<dbReference type="EMBL" id="BNCI01000002">
    <property type="protein sequence ID" value="GHF24050.1"/>
    <property type="molecule type" value="Genomic_DNA"/>
</dbReference>
<dbReference type="AlphaFoldDB" id="A0A919E8B0"/>
<dbReference type="GO" id="GO:0003700">
    <property type="term" value="F:DNA-binding transcription factor activity"/>
    <property type="evidence" value="ECO:0007669"/>
    <property type="project" value="InterPro"/>
</dbReference>
<gene>
    <name evidence="2" type="ORF">GCM10017044_18310</name>
</gene>
<dbReference type="PROSITE" id="PS50987">
    <property type="entry name" value="HTH_ARSR_2"/>
    <property type="match status" value="1"/>
</dbReference>
<keyword evidence="3" id="KW-1185">Reference proteome</keyword>
<proteinExistence type="predicted"/>
<dbReference type="SUPFAM" id="SSF53335">
    <property type="entry name" value="S-adenosyl-L-methionine-dependent methyltransferases"/>
    <property type="match status" value="1"/>
</dbReference>
<dbReference type="SMART" id="SM00418">
    <property type="entry name" value="HTH_ARSR"/>
    <property type="match status" value="1"/>
</dbReference>
<name>A0A919E8B0_9PROT</name>
<accession>A0A919E8B0</accession>
<dbReference type="Gene3D" id="3.40.50.150">
    <property type="entry name" value="Vaccinia Virus protein VP39"/>
    <property type="match status" value="1"/>
</dbReference>
<organism evidence="2 3">
    <name type="scientific">Kordiimonas sediminis</name>
    <dbReference type="NCBI Taxonomy" id="1735581"/>
    <lineage>
        <taxon>Bacteria</taxon>
        <taxon>Pseudomonadati</taxon>
        <taxon>Pseudomonadota</taxon>
        <taxon>Alphaproteobacteria</taxon>
        <taxon>Kordiimonadales</taxon>
        <taxon>Kordiimonadaceae</taxon>
        <taxon>Kordiimonas</taxon>
    </lineage>
</organism>
<sequence length="307" mass="34251">MERLLTELRAAGEATRLRILALLRHGELTVGEIVQVLDQSQPRVSRHLKLLCDANLLVRFQEGTLVFYRLADQGRAESFSSRILPLLGDDDPVIQDDETRLRSIREANFKKAQTYFRENAASWDEIRSLYVPEEQVEACLLSMVETDKHATLLDVGTGTGRMLELFAGRISAGIGIDVSRDMLAVARSNLAKHGVTNCTVRQGDMYSLDLADQTQDLVILHQVLHFADKPKEALAEAARVLAPGGTLLVADFAPHAFEKLREDHAHRRLGFADVEMEEWAMAAGLKVADTRHFDGSDLVVTVWKLVK</sequence>
<reference evidence="2" key="2">
    <citation type="submission" date="2020-09" db="EMBL/GenBank/DDBJ databases">
        <authorList>
            <person name="Sun Q."/>
            <person name="Kim S."/>
        </authorList>
    </citation>
    <scope>NUCLEOTIDE SEQUENCE</scope>
    <source>
        <strain evidence="2">KCTC 42590</strain>
    </source>
</reference>
<dbReference type="CDD" id="cd02440">
    <property type="entry name" value="AdoMet_MTases"/>
    <property type="match status" value="1"/>
</dbReference>
<evidence type="ECO:0000259" key="1">
    <source>
        <dbReference type="PROSITE" id="PS50987"/>
    </source>
</evidence>
<dbReference type="Proteomes" id="UP000630923">
    <property type="component" value="Unassembled WGS sequence"/>
</dbReference>
<feature type="domain" description="HTH arsR-type" evidence="1">
    <location>
        <begin position="1"/>
        <end position="91"/>
    </location>
</feature>
<evidence type="ECO:0000313" key="3">
    <source>
        <dbReference type="Proteomes" id="UP000630923"/>
    </source>
</evidence>
<dbReference type="InterPro" id="IPR029063">
    <property type="entry name" value="SAM-dependent_MTases_sf"/>
</dbReference>
<dbReference type="Pfam" id="PF01022">
    <property type="entry name" value="HTH_5"/>
    <property type="match status" value="1"/>
</dbReference>
<dbReference type="NCBIfam" id="NF033788">
    <property type="entry name" value="HTH_metalloreg"/>
    <property type="match status" value="1"/>
</dbReference>
<dbReference type="PRINTS" id="PR00778">
    <property type="entry name" value="HTHARSR"/>
</dbReference>
<dbReference type="CDD" id="cd00090">
    <property type="entry name" value="HTH_ARSR"/>
    <property type="match status" value="1"/>
</dbReference>
<dbReference type="InterPro" id="IPR011991">
    <property type="entry name" value="ArsR-like_HTH"/>
</dbReference>
<dbReference type="RefSeq" id="WP_191252199.1">
    <property type="nucleotide sequence ID" value="NZ_BNCI01000002.1"/>
</dbReference>
<dbReference type="PANTHER" id="PTHR43861">
    <property type="entry name" value="TRANS-ACONITATE 2-METHYLTRANSFERASE-RELATED"/>
    <property type="match status" value="1"/>
</dbReference>
<dbReference type="PANTHER" id="PTHR43861:SF1">
    <property type="entry name" value="TRANS-ACONITATE 2-METHYLTRANSFERASE"/>
    <property type="match status" value="1"/>
</dbReference>
<dbReference type="InterPro" id="IPR036388">
    <property type="entry name" value="WH-like_DNA-bd_sf"/>
</dbReference>